<comment type="similarity">
    <text evidence="2">Belongs to the DODA-type extradiol aromatic ring-opening dioxygenase family.</text>
</comment>
<keyword evidence="3" id="KW-0479">Metal-binding</keyword>
<keyword evidence="8" id="KW-1185">Reference proteome</keyword>
<dbReference type="SUPFAM" id="SSF53213">
    <property type="entry name" value="LigB-like"/>
    <property type="match status" value="1"/>
</dbReference>
<dbReference type="InterPro" id="IPR004183">
    <property type="entry name" value="Xdiol_dOase_suB"/>
</dbReference>
<reference evidence="7 8" key="1">
    <citation type="submission" date="2015-03" db="EMBL/GenBank/DDBJ databases">
        <authorList>
            <person name="Krishnan R."/>
            <person name="Midha S."/>
            <person name="Patil P.B."/>
            <person name="Rameshkumar N."/>
        </authorList>
    </citation>
    <scope>NUCLEOTIDE SEQUENCE [LARGE SCALE GENOMIC DNA]</scope>
    <source>
        <strain evidence="7 8">L1E11</strain>
    </source>
</reference>
<evidence type="ECO:0000256" key="4">
    <source>
        <dbReference type="ARBA" id="ARBA00022833"/>
    </source>
</evidence>
<dbReference type="PANTHER" id="PTHR30096">
    <property type="entry name" value="4,5-DOPA DIOXYGENASE EXTRADIOL-LIKE PROTEIN"/>
    <property type="match status" value="1"/>
</dbReference>
<dbReference type="RefSeq" id="WP_110189677.1">
    <property type="nucleotide sequence ID" value="NZ_CP177354.1"/>
</dbReference>
<evidence type="ECO:0000313" key="8">
    <source>
        <dbReference type="Proteomes" id="UP000248090"/>
    </source>
</evidence>
<evidence type="ECO:0000256" key="3">
    <source>
        <dbReference type="ARBA" id="ARBA00022723"/>
    </source>
</evidence>
<comment type="cofactor">
    <cofactor evidence="1">
        <name>Zn(2+)</name>
        <dbReference type="ChEBI" id="CHEBI:29105"/>
    </cofactor>
</comment>
<protein>
    <submittedName>
        <fullName evidence="7">Aromatic ring-opening dioxygenase LigA</fullName>
    </submittedName>
</protein>
<comment type="caution">
    <text evidence="7">The sequence shown here is derived from an EMBL/GenBank/DDBJ whole genome shotgun (WGS) entry which is preliminary data.</text>
</comment>
<dbReference type="PANTHER" id="PTHR30096:SF0">
    <property type="entry name" value="4,5-DOPA DIOXYGENASE EXTRADIOL-LIKE PROTEIN"/>
    <property type="match status" value="1"/>
</dbReference>
<keyword evidence="4" id="KW-0862">Zinc</keyword>
<dbReference type="CDD" id="cd07363">
    <property type="entry name" value="45_DOPA_Dioxygenase"/>
    <property type="match status" value="1"/>
</dbReference>
<sequence length="276" mass="30484">MATDNSNTTPMPTIFIPHGGGPCFFMEPPFGPKDMWDKMGNYLRSIVADLPRRPKAVLAVSAHWECPRPTVMTSPAPSMLFDYYGFPEHTYRLEYPAPGSPELAARVQQLLADAGIASDSDHERGFDHGVFVPFLLMLPDADIPVVQLSLQRGLDPRQHLLIGKALASLRNEDVLIVGSGLSYHNLRHFFADIYQMDPAAQAFDNWLNDTVCHPNPVERNQRLINWSAAPGSRSCHPREEHLLPLMVAAGAADADPGSRPYNDHVMGKAVSGFQFG</sequence>
<evidence type="ECO:0000313" key="7">
    <source>
        <dbReference type="EMBL" id="PXF28946.1"/>
    </source>
</evidence>
<organism evidence="7 8">
    <name type="scientific">Pokkaliibacter plantistimulans</name>
    <dbReference type="NCBI Taxonomy" id="1635171"/>
    <lineage>
        <taxon>Bacteria</taxon>
        <taxon>Pseudomonadati</taxon>
        <taxon>Pseudomonadota</taxon>
        <taxon>Gammaproteobacteria</taxon>
        <taxon>Oceanospirillales</taxon>
        <taxon>Balneatrichaceae</taxon>
        <taxon>Pokkaliibacter</taxon>
    </lineage>
</organism>
<name>A0ABX5LQK6_9GAMM</name>
<dbReference type="Gene3D" id="3.40.830.10">
    <property type="entry name" value="LigB-like"/>
    <property type="match status" value="1"/>
</dbReference>
<dbReference type="Proteomes" id="UP000248090">
    <property type="component" value="Unassembled WGS sequence"/>
</dbReference>
<feature type="domain" description="Extradiol ring-cleavage dioxygenase class III enzyme subunit B" evidence="6">
    <location>
        <begin position="13"/>
        <end position="255"/>
    </location>
</feature>
<keyword evidence="7" id="KW-0223">Dioxygenase</keyword>
<dbReference type="GO" id="GO:0051213">
    <property type="term" value="F:dioxygenase activity"/>
    <property type="evidence" value="ECO:0007669"/>
    <property type="project" value="UniProtKB-KW"/>
</dbReference>
<dbReference type="EMBL" id="LAPT01000137">
    <property type="protein sequence ID" value="PXF28946.1"/>
    <property type="molecule type" value="Genomic_DNA"/>
</dbReference>
<evidence type="ECO:0000256" key="1">
    <source>
        <dbReference type="ARBA" id="ARBA00001947"/>
    </source>
</evidence>
<evidence type="ECO:0000256" key="2">
    <source>
        <dbReference type="ARBA" id="ARBA00007581"/>
    </source>
</evidence>
<keyword evidence="5" id="KW-0560">Oxidoreductase</keyword>
<gene>
    <name evidence="7" type="ORF">WH50_23430</name>
</gene>
<dbReference type="PIRSF" id="PIRSF006157">
    <property type="entry name" value="Doxgns_DODA"/>
    <property type="match status" value="1"/>
</dbReference>
<proteinExistence type="inferred from homology"/>
<evidence type="ECO:0000256" key="5">
    <source>
        <dbReference type="ARBA" id="ARBA00023002"/>
    </source>
</evidence>
<dbReference type="InterPro" id="IPR014436">
    <property type="entry name" value="Extradiol_dOase_DODA"/>
</dbReference>
<dbReference type="Pfam" id="PF02900">
    <property type="entry name" value="LigB"/>
    <property type="match status" value="1"/>
</dbReference>
<evidence type="ECO:0000259" key="6">
    <source>
        <dbReference type="Pfam" id="PF02900"/>
    </source>
</evidence>
<accession>A0ABX5LQK6</accession>